<keyword evidence="8" id="KW-0808">Transferase</keyword>
<dbReference type="Pfam" id="PF01276">
    <property type="entry name" value="OKR_DC_1"/>
    <property type="match status" value="1"/>
</dbReference>
<evidence type="ECO:0000256" key="2">
    <source>
        <dbReference type="ARBA" id="ARBA00010671"/>
    </source>
</evidence>
<protein>
    <submittedName>
        <fullName evidence="8">PLP-dependent transferase</fullName>
    </submittedName>
</protein>
<proteinExistence type="inferred from homology"/>
<dbReference type="Proteomes" id="UP000663505">
    <property type="component" value="Chromosome"/>
</dbReference>
<dbReference type="InterPro" id="IPR052357">
    <property type="entry name" value="Orn_Lys_Arg_decarboxylase-I"/>
</dbReference>
<evidence type="ECO:0000259" key="6">
    <source>
        <dbReference type="Pfam" id="PF01276"/>
    </source>
</evidence>
<keyword evidence="3" id="KW-0210">Decarboxylase</keyword>
<reference evidence="8 9" key="1">
    <citation type="submission" date="2021-02" db="EMBL/GenBank/DDBJ databases">
        <title>Alicyclobacillus curvatus sp. nov. and Alicyclobacillus mengziensis sp. nov., two acidophilic bacteria isolated from acid mine drainage.</title>
        <authorList>
            <person name="Huang Y."/>
        </authorList>
    </citation>
    <scope>NUCLEOTIDE SEQUENCE [LARGE SCALE GENOMIC DNA]</scope>
    <source>
        <strain evidence="8 9">S30H14</strain>
    </source>
</reference>
<dbReference type="InterPro" id="IPR000310">
    <property type="entry name" value="Orn/Lys/Arg_deCO2ase_major_dom"/>
</dbReference>
<dbReference type="RefSeq" id="WP_206657255.1">
    <property type="nucleotide sequence ID" value="NZ_CP071182.1"/>
</dbReference>
<comment type="similarity">
    <text evidence="2">Belongs to the Orn/Lys/Arg decarboxylase class-I family.</text>
</comment>
<evidence type="ECO:0000256" key="1">
    <source>
        <dbReference type="ARBA" id="ARBA00001933"/>
    </source>
</evidence>
<keyword evidence="9" id="KW-1185">Reference proteome</keyword>
<dbReference type="PANTHER" id="PTHR43277:SF4">
    <property type="entry name" value="ARGININE DECARBOXYLASE"/>
    <property type="match status" value="1"/>
</dbReference>
<feature type="domain" description="Orn/Lys/Arg decarboxylases family 1 pyridoxal-P attachment site" evidence="6">
    <location>
        <begin position="17"/>
        <end position="301"/>
    </location>
</feature>
<evidence type="ECO:0000256" key="5">
    <source>
        <dbReference type="ARBA" id="ARBA00023239"/>
    </source>
</evidence>
<dbReference type="InterPro" id="IPR036633">
    <property type="entry name" value="Prn/Lys/Arg_de-COase_C_sf"/>
</dbReference>
<dbReference type="GO" id="GO:0016831">
    <property type="term" value="F:carboxy-lyase activity"/>
    <property type="evidence" value="ECO:0007669"/>
    <property type="project" value="UniProtKB-KW"/>
</dbReference>
<dbReference type="SUPFAM" id="SSF53383">
    <property type="entry name" value="PLP-dependent transferases"/>
    <property type="match status" value="1"/>
</dbReference>
<dbReference type="KEGG" id="afx:JZ786_02410"/>
<keyword evidence="5" id="KW-0456">Lyase</keyword>
<dbReference type="EMBL" id="CP071182">
    <property type="protein sequence ID" value="QSO47910.1"/>
    <property type="molecule type" value="Genomic_DNA"/>
</dbReference>
<dbReference type="AlphaFoldDB" id="A0A9X7W0C0"/>
<gene>
    <name evidence="8" type="ORF">JZ786_02410</name>
</gene>
<dbReference type="InterPro" id="IPR008286">
    <property type="entry name" value="Prn/Lys/Arg_de-COase_C"/>
</dbReference>
<organism evidence="8 9">
    <name type="scientific">Alicyclobacillus mengziensis</name>
    <dbReference type="NCBI Taxonomy" id="2931921"/>
    <lineage>
        <taxon>Bacteria</taxon>
        <taxon>Bacillati</taxon>
        <taxon>Bacillota</taxon>
        <taxon>Bacilli</taxon>
        <taxon>Bacillales</taxon>
        <taxon>Alicyclobacillaceae</taxon>
        <taxon>Alicyclobacillus</taxon>
    </lineage>
</organism>
<sequence>MHIDIDVTRHMWSKEETPILTALIEMVTRHRLSLHVPGHKQGRLFPAPLATWLGQALKIDLTELPRLDNLHQPEGCIRESATLAASHYGAAKTLFCVNGSSAGVMAAVLGCAANQRILVAGGFHQSLWKGLVLADANPVILPTAFDWDNMEATVPSPEDVAMALQENEDVAAVFVTSPTYTGRIADVRGIAQAAHSYSIPLIVDEAHGAHFGITPELPEHSVQQGADVVIQSVHKMLPGLTQTAWLHLQGHYADYDSVQNALLMLQTSSPSYLLLASLDAAQAWLRLEGKQTVEESLRTMSRYPELAIDPARDAFRKWIPTASLDLSRDIAQALEEVGVWVEYADALGVLLIQSLDVKERDIERWLPVLRHRLSSPGFHHRTAFPRELKALYDTQSERCLVPREAELKRHERVHIRAARGRIAGRSIAPYPPGVPVVHPGQLLSQELISGLLWLASSGYGTVGLASDGTIEVVCE</sequence>
<feature type="domain" description="Orn/Lys/Arg decarboxylase C-terminal" evidence="7">
    <location>
        <begin position="384"/>
        <end position="445"/>
    </location>
</feature>
<comment type="cofactor">
    <cofactor evidence="1">
        <name>pyridoxal 5'-phosphate</name>
        <dbReference type="ChEBI" id="CHEBI:597326"/>
    </cofactor>
</comment>
<dbReference type="Gene3D" id="3.40.640.10">
    <property type="entry name" value="Type I PLP-dependent aspartate aminotransferase-like (Major domain)"/>
    <property type="match status" value="1"/>
</dbReference>
<keyword evidence="4" id="KW-0663">Pyridoxal phosphate</keyword>
<evidence type="ECO:0000256" key="4">
    <source>
        <dbReference type="ARBA" id="ARBA00022898"/>
    </source>
</evidence>
<dbReference type="Gene3D" id="3.90.100.10">
    <property type="entry name" value="Orn/Lys/Arg decarboxylase, C-terminal domain"/>
    <property type="match status" value="1"/>
</dbReference>
<dbReference type="InterPro" id="IPR015421">
    <property type="entry name" value="PyrdxlP-dep_Trfase_major"/>
</dbReference>
<dbReference type="Pfam" id="PF03711">
    <property type="entry name" value="OKR_DC_1_C"/>
    <property type="match status" value="1"/>
</dbReference>
<accession>A0A9X7W0C0</accession>
<evidence type="ECO:0000313" key="8">
    <source>
        <dbReference type="EMBL" id="QSO47910.1"/>
    </source>
</evidence>
<name>A0A9X7W0C0_9BACL</name>
<dbReference type="GO" id="GO:0016740">
    <property type="term" value="F:transferase activity"/>
    <property type="evidence" value="ECO:0007669"/>
    <property type="project" value="UniProtKB-KW"/>
</dbReference>
<dbReference type="InterPro" id="IPR015424">
    <property type="entry name" value="PyrdxlP-dep_Trfase"/>
</dbReference>
<evidence type="ECO:0000313" key="9">
    <source>
        <dbReference type="Proteomes" id="UP000663505"/>
    </source>
</evidence>
<evidence type="ECO:0000259" key="7">
    <source>
        <dbReference type="Pfam" id="PF03711"/>
    </source>
</evidence>
<dbReference type="PANTHER" id="PTHR43277">
    <property type="entry name" value="ARGININE DECARBOXYLASE"/>
    <property type="match status" value="1"/>
</dbReference>
<dbReference type="SUPFAM" id="SSF55904">
    <property type="entry name" value="Ornithine decarboxylase C-terminal domain"/>
    <property type="match status" value="1"/>
</dbReference>
<evidence type="ECO:0000256" key="3">
    <source>
        <dbReference type="ARBA" id="ARBA00022793"/>
    </source>
</evidence>